<reference evidence="1 2" key="1">
    <citation type="submission" date="2024-06" db="EMBL/GenBank/DDBJ databases">
        <authorList>
            <person name="Pan Q."/>
            <person name="Wen M."/>
            <person name="Jouanno E."/>
            <person name="Zahm M."/>
            <person name="Klopp C."/>
            <person name="Cabau C."/>
            <person name="Louis A."/>
            <person name="Berthelot C."/>
            <person name="Parey E."/>
            <person name="Roest Crollius H."/>
            <person name="Montfort J."/>
            <person name="Robinson-Rechavi M."/>
            <person name="Bouchez O."/>
            <person name="Lampietro C."/>
            <person name="Lopez Roques C."/>
            <person name="Donnadieu C."/>
            <person name="Postlethwait J."/>
            <person name="Bobe J."/>
            <person name="Verreycken H."/>
            <person name="Guiguen Y."/>
        </authorList>
    </citation>
    <scope>NUCLEOTIDE SEQUENCE [LARGE SCALE GENOMIC DNA]</scope>
    <source>
        <strain evidence="1">Up_M1</strain>
        <tissue evidence="1">Testis</tissue>
    </source>
</reference>
<comment type="caution">
    <text evidence="1">The sequence shown here is derived from an EMBL/GenBank/DDBJ whole genome shotgun (WGS) entry which is preliminary data.</text>
</comment>
<accession>A0ABD0Y086</accession>
<dbReference type="Proteomes" id="UP001557470">
    <property type="component" value="Unassembled WGS sequence"/>
</dbReference>
<protein>
    <submittedName>
        <fullName evidence="1">Uncharacterized protein</fullName>
    </submittedName>
</protein>
<keyword evidence="2" id="KW-1185">Reference proteome</keyword>
<sequence length="55" mass="6187">MTPLIYLVQGLISNSNCCSLTAKWNRLEPIEPFENVNKYDSVVQGTCWILNAVSL</sequence>
<proteinExistence type="predicted"/>
<dbReference type="EMBL" id="JAGEUA010000002">
    <property type="protein sequence ID" value="KAL1006741.1"/>
    <property type="molecule type" value="Genomic_DNA"/>
</dbReference>
<dbReference type="AlphaFoldDB" id="A0ABD0Y086"/>
<name>A0ABD0Y086_UMBPY</name>
<organism evidence="1 2">
    <name type="scientific">Umbra pygmaea</name>
    <name type="common">Eastern mudminnow</name>
    <dbReference type="NCBI Taxonomy" id="75934"/>
    <lineage>
        <taxon>Eukaryota</taxon>
        <taxon>Metazoa</taxon>
        <taxon>Chordata</taxon>
        <taxon>Craniata</taxon>
        <taxon>Vertebrata</taxon>
        <taxon>Euteleostomi</taxon>
        <taxon>Actinopterygii</taxon>
        <taxon>Neopterygii</taxon>
        <taxon>Teleostei</taxon>
        <taxon>Protacanthopterygii</taxon>
        <taxon>Esociformes</taxon>
        <taxon>Umbridae</taxon>
        <taxon>Umbra</taxon>
    </lineage>
</organism>
<evidence type="ECO:0000313" key="2">
    <source>
        <dbReference type="Proteomes" id="UP001557470"/>
    </source>
</evidence>
<gene>
    <name evidence="1" type="ORF">UPYG_G00076230</name>
</gene>
<evidence type="ECO:0000313" key="1">
    <source>
        <dbReference type="EMBL" id="KAL1006741.1"/>
    </source>
</evidence>